<keyword evidence="1" id="KW-1133">Transmembrane helix</keyword>
<reference evidence="2 3" key="1">
    <citation type="submission" date="2019-03" db="EMBL/GenBank/DDBJ databases">
        <authorList>
            <person name="He R.-H."/>
        </authorList>
    </citation>
    <scope>NUCLEOTIDE SEQUENCE [LARGE SCALE GENOMIC DNA]</scope>
    <source>
        <strain evidence="3">SH 714</strain>
    </source>
</reference>
<keyword evidence="1" id="KW-0472">Membrane</keyword>
<dbReference type="EMBL" id="SOPW01000003">
    <property type="protein sequence ID" value="TFB24087.1"/>
    <property type="molecule type" value="Genomic_DNA"/>
</dbReference>
<accession>A0A4Y8ITH2</accession>
<organism evidence="2 3">
    <name type="scientific">Filobacillus milosensis</name>
    <dbReference type="NCBI Taxonomy" id="94137"/>
    <lineage>
        <taxon>Bacteria</taxon>
        <taxon>Bacillati</taxon>
        <taxon>Bacillota</taxon>
        <taxon>Bacilli</taxon>
        <taxon>Bacillales</taxon>
        <taxon>Bacillaceae</taxon>
        <taxon>Filobacillus</taxon>
    </lineage>
</organism>
<evidence type="ECO:0000313" key="3">
    <source>
        <dbReference type="Proteomes" id="UP000297975"/>
    </source>
</evidence>
<proteinExistence type="predicted"/>
<sequence length="93" mass="10519">MFELVGMFSFIILLLIVIAFFFFSSVKFIEPTTTQMQLFGIHLTLFGGLLLLKNLLWTGFLIMILGLFIGVYASFKDNDSVNQVEENTNQISG</sequence>
<name>A0A4Y8ITH2_9BACI</name>
<dbReference type="Proteomes" id="UP000297975">
    <property type="component" value="Unassembled WGS sequence"/>
</dbReference>
<dbReference type="AlphaFoldDB" id="A0A4Y8ITH2"/>
<keyword evidence="1" id="KW-0812">Transmembrane</keyword>
<evidence type="ECO:0000313" key="2">
    <source>
        <dbReference type="EMBL" id="TFB24087.1"/>
    </source>
</evidence>
<feature type="transmembrane region" description="Helical" evidence="1">
    <location>
        <begin position="6"/>
        <end position="24"/>
    </location>
</feature>
<feature type="transmembrane region" description="Helical" evidence="1">
    <location>
        <begin position="58"/>
        <end position="75"/>
    </location>
</feature>
<evidence type="ECO:0000256" key="1">
    <source>
        <dbReference type="SAM" id="Phobius"/>
    </source>
</evidence>
<comment type="caution">
    <text evidence="2">The sequence shown here is derived from an EMBL/GenBank/DDBJ whole genome shotgun (WGS) entry which is preliminary data.</text>
</comment>
<gene>
    <name evidence="2" type="ORF">E3U55_04545</name>
</gene>
<dbReference type="RefSeq" id="WP_134339145.1">
    <property type="nucleotide sequence ID" value="NZ_SOPW01000003.1"/>
</dbReference>
<keyword evidence="3" id="KW-1185">Reference proteome</keyword>
<protein>
    <submittedName>
        <fullName evidence="2">Uncharacterized protein</fullName>
    </submittedName>
</protein>